<keyword evidence="8" id="KW-0479">Metal-binding</keyword>
<dbReference type="SUPFAM" id="SSF46609">
    <property type="entry name" value="Fe,Mn superoxide dismutase (SOD), N-terminal domain"/>
    <property type="match status" value="1"/>
</dbReference>
<protein>
    <recommendedName>
        <fullName evidence="7">Superoxide dismutase [Mn], mitochondrial</fullName>
        <ecNumber evidence="6">1.15.1.1</ecNumber>
    </recommendedName>
</protein>
<dbReference type="PROSITE" id="PS00088">
    <property type="entry name" value="SOD_MN"/>
    <property type="match status" value="1"/>
</dbReference>
<evidence type="ECO:0000256" key="3">
    <source>
        <dbReference type="ARBA" id="ARBA00004305"/>
    </source>
</evidence>
<evidence type="ECO:0000313" key="17">
    <source>
        <dbReference type="Proteomes" id="UP000245956"/>
    </source>
</evidence>
<evidence type="ECO:0000256" key="5">
    <source>
        <dbReference type="ARBA" id="ARBA00011881"/>
    </source>
</evidence>
<dbReference type="InterPro" id="IPR036314">
    <property type="entry name" value="SOD_C_sf"/>
</dbReference>
<evidence type="ECO:0000259" key="15">
    <source>
        <dbReference type="Pfam" id="PF02777"/>
    </source>
</evidence>
<feature type="domain" description="Manganese/iron superoxide dismutase C-terminal" evidence="15">
    <location>
        <begin position="213"/>
        <end position="309"/>
    </location>
</feature>
<comment type="similarity">
    <text evidence="4">Belongs to the iron/manganese superoxide dismutase family.</text>
</comment>
<accession>A0A2U3ELX0</accession>
<feature type="domain" description="Manganese/iron superoxide dismutase N-terminal" evidence="14">
    <location>
        <begin position="125"/>
        <end position="197"/>
    </location>
</feature>
<reference evidence="16 17" key="1">
    <citation type="journal article" date="2016" name="Front. Microbiol.">
        <title>Genome and transcriptome sequences reveal the specific parasitism of the nematophagous Purpureocillium lilacinum 36-1.</title>
        <authorList>
            <person name="Xie J."/>
            <person name="Li S."/>
            <person name="Mo C."/>
            <person name="Xiao X."/>
            <person name="Peng D."/>
            <person name="Wang G."/>
            <person name="Xiao Y."/>
        </authorList>
    </citation>
    <scope>NUCLEOTIDE SEQUENCE [LARGE SCALE GENOMIC DNA]</scope>
    <source>
        <strain evidence="16 17">36-1</strain>
    </source>
</reference>
<dbReference type="InterPro" id="IPR019832">
    <property type="entry name" value="Mn/Fe_SOD_C"/>
</dbReference>
<keyword evidence="9" id="KW-0809">Transit peptide</keyword>
<comment type="subunit">
    <text evidence="5">Homotetramer.</text>
</comment>
<dbReference type="EMBL" id="LCWV01000002">
    <property type="protein sequence ID" value="PWI75504.1"/>
    <property type="molecule type" value="Genomic_DNA"/>
</dbReference>
<evidence type="ECO:0000256" key="7">
    <source>
        <dbReference type="ARBA" id="ARBA00014518"/>
    </source>
</evidence>
<evidence type="ECO:0000256" key="8">
    <source>
        <dbReference type="ARBA" id="ARBA00022723"/>
    </source>
</evidence>
<evidence type="ECO:0000256" key="13">
    <source>
        <dbReference type="ARBA" id="ARBA00049204"/>
    </source>
</evidence>
<dbReference type="FunFam" id="3.55.40.20:FF:000004">
    <property type="entry name" value="Superoxide dismutase [Fe]"/>
    <property type="match status" value="1"/>
</dbReference>
<keyword evidence="10" id="KW-0560">Oxidoreductase</keyword>
<dbReference type="Gene3D" id="1.10.287.990">
    <property type="entry name" value="Fe,Mn superoxide dismutase (SOD) domain"/>
    <property type="match status" value="1"/>
</dbReference>
<evidence type="ECO:0000256" key="4">
    <source>
        <dbReference type="ARBA" id="ARBA00008714"/>
    </source>
</evidence>
<name>A0A2U3ELX0_PURLI</name>
<dbReference type="Pfam" id="PF00081">
    <property type="entry name" value="Sod_Fe_N"/>
    <property type="match status" value="1"/>
</dbReference>
<dbReference type="EC" id="1.15.1.1" evidence="6"/>
<dbReference type="InterPro" id="IPR036324">
    <property type="entry name" value="Mn/Fe_SOD_N_sf"/>
</dbReference>
<evidence type="ECO:0000256" key="9">
    <source>
        <dbReference type="ARBA" id="ARBA00022946"/>
    </source>
</evidence>
<evidence type="ECO:0000259" key="14">
    <source>
        <dbReference type="Pfam" id="PF00081"/>
    </source>
</evidence>
<evidence type="ECO:0000313" key="16">
    <source>
        <dbReference type="EMBL" id="PWI75504.1"/>
    </source>
</evidence>
<dbReference type="Proteomes" id="UP000245956">
    <property type="component" value="Unassembled WGS sequence"/>
</dbReference>
<comment type="caution">
    <text evidence="16">The sequence shown here is derived from an EMBL/GenBank/DDBJ whole genome shotgun (WGS) entry which is preliminary data.</text>
</comment>
<organism evidence="16 17">
    <name type="scientific">Purpureocillium lilacinum</name>
    <name type="common">Paecilomyces lilacinus</name>
    <dbReference type="NCBI Taxonomy" id="33203"/>
    <lineage>
        <taxon>Eukaryota</taxon>
        <taxon>Fungi</taxon>
        <taxon>Dikarya</taxon>
        <taxon>Ascomycota</taxon>
        <taxon>Pezizomycotina</taxon>
        <taxon>Sordariomycetes</taxon>
        <taxon>Hypocreomycetidae</taxon>
        <taxon>Hypocreales</taxon>
        <taxon>Ophiocordycipitaceae</taxon>
        <taxon>Purpureocillium</taxon>
    </lineage>
</organism>
<proteinExistence type="inferred from homology"/>
<dbReference type="InterPro" id="IPR019833">
    <property type="entry name" value="Mn/Fe_SOD_BS"/>
</dbReference>
<evidence type="ECO:0000256" key="12">
    <source>
        <dbReference type="ARBA" id="ARBA00023211"/>
    </source>
</evidence>
<dbReference type="SUPFAM" id="SSF54719">
    <property type="entry name" value="Fe,Mn superoxide dismutase (SOD), C-terminal domain"/>
    <property type="match status" value="1"/>
</dbReference>
<dbReference type="PANTHER" id="PTHR11404:SF29">
    <property type="entry name" value="SUPEROXIDE DISMUTASE"/>
    <property type="match status" value="1"/>
</dbReference>
<dbReference type="Gene3D" id="3.55.40.20">
    <property type="entry name" value="Iron/manganese superoxide dismutase, C-terminal domain"/>
    <property type="match status" value="1"/>
</dbReference>
<dbReference type="Pfam" id="PF02777">
    <property type="entry name" value="Sod_Fe_C"/>
    <property type="match status" value="1"/>
</dbReference>
<gene>
    <name evidence="16" type="ORF">PCL_06162</name>
</gene>
<dbReference type="GO" id="GO:0005759">
    <property type="term" value="C:mitochondrial matrix"/>
    <property type="evidence" value="ECO:0007669"/>
    <property type="project" value="UniProtKB-SubCell"/>
</dbReference>
<dbReference type="InterPro" id="IPR001189">
    <property type="entry name" value="Mn/Fe_SOD"/>
</dbReference>
<dbReference type="PANTHER" id="PTHR11404">
    <property type="entry name" value="SUPEROXIDE DISMUTASE 2"/>
    <property type="match status" value="1"/>
</dbReference>
<evidence type="ECO:0000256" key="1">
    <source>
        <dbReference type="ARBA" id="ARBA00001936"/>
    </source>
</evidence>
<dbReference type="InterPro" id="IPR050265">
    <property type="entry name" value="Fe/Mn_Superoxide_Dismutase"/>
</dbReference>
<evidence type="ECO:0000256" key="6">
    <source>
        <dbReference type="ARBA" id="ARBA00012682"/>
    </source>
</evidence>
<dbReference type="GO" id="GO:0004784">
    <property type="term" value="F:superoxide dismutase activity"/>
    <property type="evidence" value="ECO:0007669"/>
    <property type="project" value="UniProtKB-EC"/>
</dbReference>
<evidence type="ECO:0000256" key="10">
    <source>
        <dbReference type="ARBA" id="ARBA00023002"/>
    </source>
</evidence>
<comment type="cofactor">
    <cofactor evidence="1">
        <name>Mn(2+)</name>
        <dbReference type="ChEBI" id="CHEBI:29035"/>
    </cofactor>
</comment>
<keyword evidence="12" id="KW-0464">Manganese</keyword>
<comment type="function">
    <text evidence="2">Destroys superoxide anion radicals which are normally produced within the cells and which are toxic to biological systems.</text>
</comment>
<evidence type="ECO:0000256" key="2">
    <source>
        <dbReference type="ARBA" id="ARBA00002170"/>
    </source>
</evidence>
<dbReference type="AlphaFoldDB" id="A0A2U3ELX0"/>
<dbReference type="FunFam" id="1.10.287.990:FF:000001">
    <property type="entry name" value="Superoxide dismutase"/>
    <property type="match status" value="1"/>
</dbReference>
<dbReference type="PRINTS" id="PR01703">
    <property type="entry name" value="MNSODISMTASE"/>
</dbReference>
<comment type="catalytic activity">
    <reaction evidence="13">
        <text>2 superoxide + 2 H(+) = H2O2 + O2</text>
        <dbReference type="Rhea" id="RHEA:20696"/>
        <dbReference type="ChEBI" id="CHEBI:15378"/>
        <dbReference type="ChEBI" id="CHEBI:15379"/>
        <dbReference type="ChEBI" id="CHEBI:16240"/>
        <dbReference type="ChEBI" id="CHEBI:18421"/>
        <dbReference type="EC" id="1.15.1.1"/>
    </reaction>
</comment>
<evidence type="ECO:0000256" key="11">
    <source>
        <dbReference type="ARBA" id="ARBA00023128"/>
    </source>
</evidence>
<dbReference type="GO" id="GO:0030145">
    <property type="term" value="F:manganese ion binding"/>
    <property type="evidence" value="ECO:0007669"/>
    <property type="project" value="TreeGrafter"/>
</dbReference>
<sequence>MRYGLAAKVLIGHLGGPPPEPSKFERNRRGPTTPFRNCLYRPNLRGRSRGSVVVCTCTRSRHPSTQLLTLQNLRKAATTFAKDQMSASVYSLPALPYAYDVCPCFPTLLRLCPSRPVTSTDVNTAFKALEPSISAQIMELHHSKHHQTYVNNLNAALRSYATASSSGDIAGQIALQGAIKFNGGGHINHSLFWENLAPASSSEAGDPQGSAPTLIKEIARTWGGLQEFKTAFTKVLLGLQGSGWGWMVRDGSQLRIITTKDQDPVVGGEVPILAIDFWEHAYYLQYLNGKAAYIENIWNVINWKTAEARFNGGSDDAFRVLKSSIHEVGEAFLVQLAYPHESEMSRILKNAADTVILCGKEA</sequence>
<comment type="subcellular location">
    <subcellularLocation>
        <location evidence="3">Mitochondrion matrix</location>
    </subcellularLocation>
</comment>
<keyword evidence="11" id="KW-0496">Mitochondrion</keyword>
<dbReference type="InterPro" id="IPR019831">
    <property type="entry name" value="Mn/Fe_SOD_N"/>
</dbReference>